<dbReference type="EMBL" id="BRPB01000003">
    <property type="protein sequence ID" value="GLA45610.1"/>
    <property type="molecule type" value="Genomic_DNA"/>
</dbReference>
<dbReference type="AlphaFoldDB" id="A0A9W6E6J0"/>
<feature type="coiled-coil region" evidence="1">
    <location>
        <begin position="46"/>
        <end position="137"/>
    </location>
</feature>
<protein>
    <submittedName>
        <fullName evidence="3">Uncharacterized protein</fullName>
    </submittedName>
</protein>
<dbReference type="Proteomes" id="UP001144191">
    <property type="component" value="Unassembled WGS sequence"/>
</dbReference>
<evidence type="ECO:0000313" key="4">
    <source>
        <dbReference type="Proteomes" id="UP001144191"/>
    </source>
</evidence>
<sequence>MLSTIPSSQTQSPAKSQLKRNSSIPMTNPTRQPYSNSPHPSTFLWAHELRRENIQLVNQIDGLRAELAATNDTIARLNRSLENLELRAREENARLENSLKGLEARFDTDLQSGIERVEDLQAENRQLRSRIDGLEKGCQRSACEQKRMEDGIRVRLLDEVREMLLEWRKDGVKVVMGGDREVGDAGSDVLVPDSMPVGSVPAGGLEIGLSSTLSDTTWGTPSLVDEGHTGASGSDLYSVMKQGGRSLAEYMAAAEGIKLSLQTQRGEGEVVRAVVRGLDDGSIQTLIEEEMSRAGWTWNALRDAMLKVIQEREPSVPEPVMTSKTSNGNVRLESVNDPHVQRNRQRARRFIPIVPADEEDERIVMEMYRR</sequence>
<reference evidence="3" key="1">
    <citation type="submission" date="2022-07" db="EMBL/GenBank/DDBJ databases">
        <title>Taxonomy of Aspergillus series Nigri: significant species reduction supported by multi-species coalescent approaches.</title>
        <authorList>
            <person name="Bian C."/>
            <person name="Kusuya Y."/>
            <person name="Sklenar F."/>
            <person name="D'hooge E."/>
            <person name="Yaguchi T."/>
            <person name="Takahashi H."/>
            <person name="Hubka V."/>
        </authorList>
    </citation>
    <scope>NUCLEOTIDE SEQUENCE</scope>
    <source>
        <strain evidence="3">IFM 63604</strain>
    </source>
</reference>
<evidence type="ECO:0000256" key="2">
    <source>
        <dbReference type="SAM" id="MobiDB-lite"/>
    </source>
</evidence>
<organism evidence="3 4">
    <name type="scientific">Aspergillus niger</name>
    <dbReference type="NCBI Taxonomy" id="5061"/>
    <lineage>
        <taxon>Eukaryota</taxon>
        <taxon>Fungi</taxon>
        <taxon>Dikarya</taxon>
        <taxon>Ascomycota</taxon>
        <taxon>Pezizomycotina</taxon>
        <taxon>Eurotiomycetes</taxon>
        <taxon>Eurotiomycetidae</taxon>
        <taxon>Eurotiales</taxon>
        <taxon>Aspergillaceae</taxon>
        <taxon>Aspergillus</taxon>
        <taxon>Aspergillus subgen. Circumdati</taxon>
    </lineage>
</organism>
<keyword evidence="1" id="KW-0175">Coiled coil</keyword>
<evidence type="ECO:0000313" key="3">
    <source>
        <dbReference type="EMBL" id="GLA45610.1"/>
    </source>
</evidence>
<evidence type="ECO:0000256" key="1">
    <source>
        <dbReference type="SAM" id="Coils"/>
    </source>
</evidence>
<gene>
    <name evidence="3" type="ORF">AnigIFM63604_005422</name>
</gene>
<proteinExistence type="predicted"/>
<comment type="caution">
    <text evidence="3">The sequence shown here is derived from an EMBL/GenBank/DDBJ whole genome shotgun (WGS) entry which is preliminary data.</text>
</comment>
<feature type="region of interest" description="Disordered" evidence="2">
    <location>
        <begin position="1"/>
        <end position="39"/>
    </location>
</feature>
<name>A0A9W6E6J0_ASPNG</name>
<accession>A0A9W6E6J0</accession>